<dbReference type="Pfam" id="PF05700">
    <property type="entry name" value="BCAS2"/>
    <property type="match status" value="1"/>
</dbReference>
<dbReference type="EMBL" id="HBGY01002287">
    <property type="protein sequence ID" value="CAD9558316.1"/>
    <property type="molecule type" value="Transcribed_RNA"/>
</dbReference>
<name>A0A7S2JUV1_9STRA</name>
<reference evidence="7" key="1">
    <citation type="submission" date="2021-01" db="EMBL/GenBank/DDBJ databases">
        <authorList>
            <person name="Corre E."/>
            <person name="Pelletier E."/>
            <person name="Niang G."/>
            <person name="Scheremetjew M."/>
            <person name="Finn R."/>
            <person name="Kale V."/>
            <person name="Holt S."/>
            <person name="Cochrane G."/>
            <person name="Meng A."/>
            <person name="Brown T."/>
            <person name="Cohen L."/>
        </authorList>
    </citation>
    <scope>NUCLEOTIDE SEQUENCE</scope>
    <source>
        <strain evidence="7">B650</strain>
    </source>
</reference>
<dbReference type="PANTHER" id="PTHR13296">
    <property type="entry name" value="BCAS2 PROTEIN"/>
    <property type="match status" value="1"/>
</dbReference>
<evidence type="ECO:0000313" key="7">
    <source>
        <dbReference type="EMBL" id="CAD9558316.1"/>
    </source>
</evidence>
<dbReference type="GO" id="GO:0006397">
    <property type="term" value="P:mRNA processing"/>
    <property type="evidence" value="ECO:0007669"/>
    <property type="project" value="UniProtKB-KW"/>
</dbReference>
<comment type="subcellular location">
    <subcellularLocation>
        <location evidence="1">Nucleus</location>
    </subcellularLocation>
</comment>
<evidence type="ECO:0000256" key="2">
    <source>
        <dbReference type="ARBA" id="ARBA00010788"/>
    </source>
</evidence>
<sequence length="237" mass="26584">MTKPSSMDVDGTDSSMECPTTTFDSLPYIDYQDADYEAYALSLIEQEMNSSMSEPPKTTTAAKSHEGLLTALKSDDSLLVNAPLLRSRYMELAKLKRAGKEVPPHKPRISVPIVEPSSSDDREAWSVALAAAKAQLEGQRSRLLNLEVQQSLDADHWKSYNQGLDGNLGVLRDDLKEQRMVVDRINARRKDAQEAAVPKLQNLTRKYDALIDKRHRIASATRALEREVKRLRTTKSD</sequence>
<accession>A0A7S2JUV1</accession>
<dbReference type="AlphaFoldDB" id="A0A7S2JUV1"/>
<evidence type="ECO:0008006" key="8">
    <source>
        <dbReference type="Google" id="ProtNLM"/>
    </source>
</evidence>
<dbReference type="GO" id="GO:0008380">
    <property type="term" value="P:RNA splicing"/>
    <property type="evidence" value="ECO:0007669"/>
    <property type="project" value="UniProtKB-KW"/>
</dbReference>
<dbReference type="GO" id="GO:0071011">
    <property type="term" value="C:precatalytic spliceosome"/>
    <property type="evidence" value="ECO:0007669"/>
    <property type="project" value="TreeGrafter"/>
</dbReference>
<organism evidence="7">
    <name type="scientific">Leptocylindrus danicus</name>
    <dbReference type="NCBI Taxonomy" id="163516"/>
    <lineage>
        <taxon>Eukaryota</taxon>
        <taxon>Sar</taxon>
        <taxon>Stramenopiles</taxon>
        <taxon>Ochrophyta</taxon>
        <taxon>Bacillariophyta</taxon>
        <taxon>Coscinodiscophyceae</taxon>
        <taxon>Chaetocerotophycidae</taxon>
        <taxon>Leptocylindrales</taxon>
        <taxon>Leptocylindraceae</taxon>
        <taxon>Leptocylindrus</taxon>
    </lineage>
</organism>
<keyword evidence="5" id="KW-0508">mRNA splicing</keyword>
<keyword evidence="3" id="KW-0507">mRNA processing</keyword>
<proteinExistence type="inferred from homology"/>
<evidence type="ECO:0000256" key="4">
    <source>
        <dbReference type="ARBA" id="ARBA00022728"/>
    </source>
</evidence>
<comment type="similarity">
    <text evidence="2">Belongs to the SPF27 family.</text>
</comment>
<evidence type="ECO:0000256" key="6">
    <source>
        <dbReference type="ARBA" id="ARBA00023242"/>
    </source>
</evidence>
<protein>
    <recommendedName>
        <fullName evidence="8">Pre-mRNA-splicing factor SPF27</fullName>
    </recommendedName>
</protein>
<dbReference type="GO" id="GO:0000974">
    <property type="term" value="C:Prp19 complex"/>
    <property type="evidence" value="ECO:0007669"/>
    <property type="project" value="TreeGrafter"/>
</dbReference>
<keyword evidence="6" id="KW-0539">Nucleus</keyword>
<dbReference type="PANTHER" id="PTHR13296:SF0">
    <property type="entry name" value="PRE-MRNA-SPLICING FACTOR SPF27"/>
    <property type="match status" value="1"/>
</dbReference>
<evidence type="ECO:0000256" key="5">
    <source>
        <dbReference type="ARBA" id="ARBA00023187"/>
    </source>
</evidence>
<gene>
    <name evidence="7" type="ORF">LDAN0321_LOCUS1541</name>
</gene>
<evidence type="ECO:0000256" key="3">
    <source>
        <dbReference type="ARBA" id="ARBA00022664"/>
    </source>
</evidence>
<dbReference type="GO" id="GO:0071013">
    <property type="term" value="C:catalytic step 2 spliceosome"/>
    <property type="evidence" value="ECO:0007669"/>
    <property type="project" value="TreeGrafter"/>
</dbReference>
<keyword evidence="4" id="KW-0747">Spliceosome</keyword>
<dbReference type="InterPro" id="IPR008409">
    <property type="entry name" value="SPF27"/>
</dbReference>
<evidence type="ECO:0000256" key="1">
    <source>
        <dbReference type="ARBA" id="ARBA00004123"/>
    </source>
</evidence>